<gene>
    <name evidence="2" type="ORF">A2W58_03185</name>
</gene>
<comment type="caution">
    <text evidence="2">The sequence shown here is derived from an EMBL/GenBank/DDBJ whole genome shotgun (WGS) entry which is preliminary data.</text>
</comment>
<evidence type="ECO:0000313" key="3">
    <source>
        <dbReference type="Proteomes" id="UP000179264"/>
    </source>
</evidence>
<feature type="region of interest" description="Disordered" evidence="1">
    <location>
        <begin position="79"/>
        <end position="109"/>
    </location>
</feature>
<dbReference type="EMBL" id="MHVL01000038">
    <property type="protein sequence ID" value="OHA92753.1"/>
    <property type="molecule type" value="Genomic_DNA"/>
</dbReference>
<dbReference type="Proteomes" id="UP000179264">
    <property type="component" value="Unassembled WGS sequence"/>
</dbReference>
<reference evidence="2 3" key="1">
    <citation type="journal article" date="2016" name="Nat. Commun.">
        <title>Thousands of microbial genomes shed light on interconnected biogeochemical processes in an aquifer system.</title>
        <authorList>
            <person name="Anantharaman K."/>
            <person name="Brown C.T."/>
            <person name="Hug L.A."/>
            <person name="Sharon I."/>
            <person name="Castelle C.J."/>
            <person name="Probst A.J."/>
            <person name="Thomas B.C."/>
            <person name="Singh A."/>
            <person name="Wilkins M.J."/>
            <person name="Karaoz U."/>
            <person name="Brodie E.L."/>
            <person name="Williams K.H."/>
            <person name="Hubbard S.S."/>
            <person name="Banfield J.F."/>
        </authorList>
    </citation>
    <scope>NUCLEOTIDE SEQUENCE [LARGE SCALE GENOMIC DNA]</scope>
</reference>
<organism evidence="2 3">
    <name type="scientific">Candidatus Zambryskibacteria bacterium RIFCSPHIGHO2_02_38_10.5</name>
    <dbReference type="NCBI Taxonomy" id="1802742"/>
    <lineage>
        <taxon>Bacteria</taxon>
        <taxon>Candidatus Zambryskiibacteriota</taxon>
    </lineage>
</organism>
<accession>A0A1G2T658</accession>
<sequence>MSKEVAEIVGAMSAGVASRHVAAEILQKVAEHGSFGSFPSDVTCEEVGRALFRIAMNSPSRDPLMDIMSGYRAAEAEYQRRAEESHNESVAELHRDLRRLNPRWPNPPR</sequence>
<evidence type="ECO:0000313" key="2">
    <source>
        <dbReference type="EMBL" id="OHA92753.1"/>
    </source>
</evidence>
<protein>
    <submittedName>
        <fullName evidence="2">Uncharacterized protein</fullName>
    </submittedName>
</protein>
<dbReference type="AlphaFoldDB" id="A0A1G2T658"/>
<evidence type="ECO:0000256" key="1">
    <source>
        <dbReference type="SAM" id="MobiDB-lite"/>
    </source>
</evidence>
<feature type="compositionally biased region" description="Basic and acidic residues" evidence="1">
    <location>
        <begin position="79"/>
        <end position="99"/>
    </location>
</feature>
<name>A0A1G2T658_9BACT</name>
<proteinExistence type="predicted"/>